<comment type="function">
    <text evidence="7">The normal physiological role of the enzyme is unknown, but it is not essential for the viability of yeast cells. Has aminopeptidase activity, shortening substrate peptides sequentially by 1 amino acid. Has bleomycin hydrolase activity, which can protect the cell from the toxic effects of bleomycin. Has homocysteine-thiolactonase activity, protecting the cell against homocysteine toxicity. Acts as a repressor in the GAL4 regulatory system, but this does not require either the peptidase or nucleic acid-binding activities.</text>
</comment>
<dbReference type="Proteomes" id="UP000070501">
    <property type="component" value="Unassembled WGS sequence"/>
</dbReference>
<comment type="catalytic activity">
    <reaction evidence="1">
        <text>Inactivates bleomycin B2 (a cytotoxic glycometallopeptide) by hydrolysis of a carboxyamide bond of beta-aminoalanine, but also shows general aminopeptidase activity. The specificity varies somewhat with source, but amino acid arylamides of Met, Leu and Ala are preferred.</text>
        <dbReference type="EC" id="3.4.22.40"/>
    </reaction>
</comment>
<evidence type="ECO:0000256" key="8">
    <source>
        <dbReference type="ARBA" id="ARBA00026080"/>
    </source>
</evidence>
<dbReference type="Pfam" id="PF03051">
    <property type="entry name" value="Peptidase_C1_2"/>
    <property type="match status" value="3"/>
</dbReference>
<evidence type="ECO:0000256" key="2">
    <source>
        <dbReference type="ARBA" id="ARBA00012465"/>
    </source>
</evidence>
<dbReference type="OrthoDB" id="2666448at2759"/>
<keyword evidence="6" id="KW-0788">Thiol protease</keyword>
<protein>
    <recommendedName>
        <fullName evidence="3">Cysteine proteinase 1, mitochondrial</fullName>
        <ecNumber evidence="2">3.4.22.40</ecNumber>
    </recommendedName>
    <alternativeName>
        <fullName evidence="9">Bleomycin hydrolase</fullName>
    </alternativeName>
    <alternativeName>
        <fullName evidence="12">Homocysteine-thiolactonase</fullName>
    </alternativeName>
    <alternativeName>
        <fullName evidence="10">Leucine aminopeptidase 3</fullName>
    </alternativeName>
    <alternativeName>
        <fullName evidence="11">Y3</fullName>
    </alternativeName>
</protein>
<dbReference type="InterPro" id="IPR000169">
    <property type="entry name" value="Pept_cys_AS"/>
</dbReference>
<sequence>MGGQASSRMAAPSASVDDEKALMARLRALQVRDHATTVAHSDDEEYVQVDAAVDGCNEKSAPAAAATAAARRRAGLSGRQPEGLEVGALASWQRRILEDPKNRLALAALSSADPKTVLSSRATAIADQHVFNIRIPLEGGPITNQRRSGRCWLFAATNVFRVALMRKYDLAEFELSQAYLFFWDKLEKSNLFLENIISTAAAGEPLEGRLVQRLLQDPVSDGGQWDMVYNIVERYGVVPQCLYPDSWNAMNSSSLNYIVVAKLREYAITLRRIIDNGESREGHAAGGGGQDTAKVLADTKAKMMREIQLILTVTLGPPPASTDEFEWDYLDRQGKAHTVRATPLDFARNISSPPPPSPSPFSSSRLTGPSGAGTTAAAVMPMSAEAIASLVSLVHDPRHPPLTKMTVDRLGNVVGGRGVTYINVDMPTLKRACVATLRAGIPIFFGSDVGKFSNTAAGIMDVELVDYRLGFDTDILAPSSSSHGGSSDGSGGDSRSQRLTKAERLRVGESAMTHAMVLTAVHVSERTGEPVRWRVQNSWGADNVGDKGWFVMSDAWMDEFVYQAVVHPRFLSREVRDVLDKEPVVLPLWDPMGALA</sequence>
<dbReference type="EC" id="3.4.22.40" evidence="2"/>
<keyword evidence="4" id="KW-0645">Protease</keyword>
<evidence type="ECO:0000313" key="14">
    <source>
        <dbReference type="EMBL" id="KXJ93957.1"/>
    </source>
</evidence>
<evidence type="ECO:0000313" key="15">
    <source>
        <dbReference type="Proteomes" id="UP000070501"/>
    </source>
</evidence>
<gene>
    <name evidence="14" type="ORF">Micbo1qcDRAFT_231559</name>
</gene>
<evidence type="ECO:0000256" key="7">
    <source>
        <dbReference type="ARBA" id="ARBA00025347"/>
    </source>
</evidence>
<dbReference type="STRING" id="196109.A0A136J9U8"/>
<evidence type="ECO:0000256" key="10">
    <source>
        <dbReference type="ARBA" id="ARBA00031564"/>
    </source>
</evidence>
<dbReference type="GO" id="GO:0006508">
    <property type="term" value="P:proteolysis"/>
    <property type="evidence" value="ECO:0007669"/>
    <property type="project" value="UniProtKB-KW"/>
</dbReference>
<dbReference type="GO" id="GO:0004197">
    <property type="term" value="F:cysteine-type endopeptidase activity"/>
    <property type="evidence" value="ECO:0007669"/>
    <property type="project" value="UniProtKB-EC"/>
</dbReference>
<dbReference type="GO" id="GO:0009636">
    <property type="term" value="P:response to toxic substance"/>
    <property type="evidence" value="ECO:0007669"/>
    <property type="project" value="TreeGrafter"/>
</dbReference>
<proteinExistence type="predicted"/>
<dbReference type="PANTHER" id="PTHR10363:SF2">
    <property type="entry name" value="BLEOMYCIN HYDROLASE"/>
    <property type="match status" value="1"/>
</dbReference>
<dbReference type="GO" id="GO:0070005">
    <property type="term" value="F:cysteine-type aminopeptidase activity"/>
    <property type="evidence" value="ECO:0007669"/>
    <property type="project" value="InterPro"/>
</dbReference>
<dbReference type="InterPro" id="IPR004134">
    <property type="entry name" value="Peptidase_C1B"/>
</dbReference>
<evidence type="ECO:0000256" key="3">
    <source>
        <dbReference type="ARBA" id="ARBA00016900"/>
    </source>
</evidence>
<evidence type="ECO:0000256" key="1">
    <source>
        <dbReference type="ARBA" id="ARBA00000423"/>
    </source>
</evidence>
<organism evidence="14 15">
    <name type="scientific">Microdochium bolleyi</name>
    <dbReference type="NCBI Taxonomy" id="196109"/>
    <lineage>
        <taxon>Eukaryota</taxon>
        <taxon>Fungi</taxon>
        <taxon>Dikarya</taxon>
        <taxon>Ascomycota</taxon>
        <taxon>Pezizomycotina</taxon>
        <taxon>Sordariomycetes</taxon>
        <taxon>Xylariomycetidae</taxon>
        <taxon>Xylariales</taxon>
        <taxon>Microdochiaceae</taxon>
        <taxon>Microdochium</taxon>
    </lineage>
</organism>
<accession>A0A136J9U8</accession>
<dbReference type="CDD" id="cd00585">
    <property type="entry name" value="Peptidase_C1B"/>
    <property type="match status" value="1"/>
</dbReference>
<dbReference type="GO" id="GO:0005737">
    <property type="term" value="C:cytoplasm"/>
    <property type="evidence" value="ECO:0007669"/>
    <property type="project" value="TreeGrafter"/>
</dbReference>
<dbReference type="AlphaFoldDB" id="A0A136J9U8"/>
<keyword evidence="5" id="KW-0378">Hydrolase</keyword>
<evidence type="ECO:0000256" key="12">
    <source>
        <dbReference type="ARBA" id="ARBA00032353"/>
    </source>
</evidence>
<dbReference type="PROSITE" id="PS00139">
    <property type="entry name" value="THIOL_PROTEASE_CYS"/>
    <property type="match status" value="1"/>
</dbReference>
<dbReference type="GO" id="GO:0043418">
    <property type="term" value="P:homocysteine catabolic process"/>
    <property type="evidence" value="ECO:0007669"/>
    <property type="project" value="TreeGrafter"/>
</dbReference>
<dbReference type="PANTHER" id="PTHR10363">
    <property type="entry name" value="BLEOMYCIN HYDROLASE"/>
    <property type="match status" value="1"/>
</dbReference>
<dbReference type="InParanoid" id="A0A136J9U8"/>
<name>A0A136J9U8_9PEZI</name>
<evidence type="ECO:0000256" key="13">
    <source>
        <dbReference type="SAM" id="MobiDB-lite"/>
    </source>
</evidence>
<evidence type="ECO:0000256" key="6">
    <source>
        <dbReference type="ARBA" id="ARBA00022807"/>
    </source>
</evidence>
<dbReference type="SUPFAM" id="SSF54001">
    <property type="entry name" value="Cysteine proteinases"/>
    <property type="match status" value="1"/>
</dbReference>
<dbReference type="EMBL" id="KQ964247">
    <property type="protein sequence ID" value="KXJ93957.1"/>
    <property type="molecule type" value="Genomic_DNA"/>
</dbReference>
<evidence type="ECO:0000256" key="9">
    <source>
        <dbReference type="ARBA" id="ARBA00030627"/>
    </source>
</evidence>
<feature type="region of interest" description="Disordered" evidence="13">
    <location>
        <begin position="479"/>
        <end position="499"/>
    </location>
</feature>
<comment type="subunit">
    <text evidence="8">Homohexamer. Binds to nucleic acids. Binds single-stranded DNA and RNA with higher affinity than double-stranded DNA.</text>
</comment>
<dbReference type="InterPro" id="IPR038765">
    <property type="entry name" value="Papain-like_cys_pep_sf"/>
</dbReference>
<evidence type="ECO:0000256" key="11">
    <source>
        <dbReference type="ARBA" id="ARBA00031859"/>
    </source>
</evidence>
<dbReference type="Gene3D" id="3.90.70.10">
    <property type="entry name" value="Cysteine proteinases"/>
    <property type="match status" value="1"/>
</dbReference>
<dbReference type="FunCoup" id="A0A136J9U8">
    <property type="interactions" value="683"/>
</dbReference>
<keyword evidence="15" id="KW-1185">Reference proteome</keyword>
<evidence type="ECO:0000256" key="5">
    <source>
        <dbReference type="ARBA" id="ARBA00022801"/>
    </source>
</evidence>
<reference evidence="15" key="1">
    <citation type="submission" date="2016-02" db="EMBL/GenBank/DDBJ databases">
        <title>Draft genome sequence of Microdochium bolleyi, a fungal endophyte of beachgrass.</title>
        <authorList>
            <consortium name="DOE Joint Genome Institute"/>
            <person name="David A.S."/>
            <person name="May G."/>
            <person name="Haridas S."/>
            <person name="Lim J."/>
            <person name="Wang M."/>
            <person name="Labutti K."/>
            <person name="Lipzen A."/>
            <person name="Barry K."/>
            <person name="Grigoriev I.V."/>
        </authorList>
    </citation>
    <scope>NUCLEOTIDE SEQUENCE [LARGE SCALE GENOMIC DNA]</scope>
    <source>
        <strain evidence="15">J235TASD1</strain>
    </source>
</reference>
<evidence type="ECO:0000256" key="4">
    <source>
        <dbReference type="ARBA" id="ARBA00022670"/>
    </source>
</evidence>
<feature type="region of interest" description="Disordered" evidence="13">
    <location>
        <begin position="346"/>
        <end position="374"/>
    </location>
</feature>